<dbReference type="Gene3D" id="3.20.20.140">
    <property type="entry name" value="Metal-dependent hydrolases"/>
    <property type="match status" value="1"/>
</dbReference>
<dbReference type="KEGG" id="abra:BN85312810"/>
<dbReference type="Pfam" id="PF17657">
    <property type="entry name" value="DNA_pol3_finger"/>
    <property type="match status" value="1"/>
</dbReference>
<keyword evidence="5" id="KW-0239">DNA-directed DNA polymerase</keyword>
<keyword evidence="9" id="KW-1185">Reference proteome</keyword>
<dbReference type="GO" id="GO:0008408">
    <property type="term" value="F:3'-5' exonuclease activity"/>
    <property type="evidence" value="ECO:0007669"/>
    <property type="project" value="InterPro"/>
</dbReference>
<gene>
    <name evidence="8" type="primary">dnaE</name>
    <name evidence="8" type="ORF">BN85312810</name>
</gene>
<dbReference type="Gene3D" id="1.10.10.1600">
    <property type="entry name" value="Bacterial DNA polymerase III alpha subunit, thumb domain"/>
    <property type="match status" value="1"/>
</dbReference>
<keyword evidence="2 8" id="KW-0808">Transferase</keyword>
<keyword evidence="4" id="KW-0235">DNA replication</keyword>
<keyword evidence="3 8" id="KW-0548">Nucleotidyltransferase</keyword>
<dbReference type="InterPro" id="IPR041931">
    <property type="entry name" value="DNA_pol3_alpha_thumb_dom"/>
</dbReference>
<evidence type="ECO:0000256" key="1">
    <source>
        <dbReference type="ARBA" id="ARBA00012417"/>
    </source>
</evidence>
<dbReference type="OrthoDB" id="9803237at2"/>
<dbReference type="EC" id="2.7.7.7" evidence="1"/>
<dbReference type="InterPro" id="IPR040982">
    <property type="entry name" value="DNA_pol3_finger"/>
</dbReference>
<dbReference type="PANTHER" id="PTHR32294:SF0">
    <property type="entry name" value="DNA POLYMERASE III SUBUNIT ALPHA"/>
    <property type="match status" value="1"/>
</dbReference>
<dbReference type="Pfam" id="PF14579">
    <property type="entry name" value="HHH_6"/>
    <property type="match status" value="1"/>
</dbReference>
<dbReference type="CDD" id="cd04485">
    <property type="entry name" value="DnaE_OBF"/>
    <property type="match status" value="1"/>
</dbReference>
<dbReference type="CDD" id="cd07431">
    <property type="entry name" value="PHP_PolIIIA"/>
    <property type="match status" value="1"/>
</dbReference>
<evidence type="ECO:0000256" key="5">
    <source>
        <dbReference type="ARBA" id="ARBA00022932"/>
    </source>
</evidence>
<evidence type="ECO:0000313" key="9">
    <source>
        <dbReference type="Proteomes" id="UP000032737"/>
    </source>
</evidence>
<dbReference type="Pfam" id="PF02811">
    <property type="entry name" value="PHP"/>
    <property type="match status" value="1"/>
</dbReference>
<dbReference type="PANTHER" id="PTHR32294">
    <property type="entry name" value="DNA POLYMERASE III SUBUNIT ALPHA"/>
    <property type="match status" value="1"/>
</dbReference>
<dbReference type="HOGENOM" id="CLU_001600_0_1_14"/>
<dbReference type="SUPFAM" id="SSF160975">
    <property type="entry name" value="AF1531-like"/>
    <property type="match status" value="1"/>
</dbReference>
<dbReference type="SMART" id="SM00481">
    <property type="entry name" value="POLIIIAc"/>
    <property type="match status" value="1"/>
</dbReference>
<dbReference type="RefSeq" id="WP_030005162.1">
    <property type="nucleotide sequence ID" value="NC_022549.1"/>
</dbReference>
<dbReference type="GO" id="GO:0006260">
    <property type="term" value="P:DNA replication"/>
    <property type="evidence" value="ECO:0007669"/>
    <property type="project" value="UniProtKB-KW"/>
</dbReference>
<proteinExistence type="predicted"/>
<reference evidence="8 9" key="1">
    <citation type="journal article" date="2013" name="J. Mol. Microbiol. Biotechnol.">
        <title>Analysis of the Complete Genomes of Acholeplasma brassicae , A. palmae and A. laidlawii and Their Comparison to the Obligate Parasites from ' Candidatus Phytoplasma'.</title>
        <authorList>
            <person name="Kube M."/>
            <person name="Siewert C."/>
            <person name="Migdoll A.M."/>
            <person name="Duduk B."/>
            <person name="Holz S."/>
            <person name="Rabus R."/>
            <person name="Seemuller E."/>
            <person name="Mitrovic J."/>
            <person name="Muller I."/>
            <person name="Buttner C."/>
            <person name="Reinhardt R."/>
        </authorList>
    </citation>
    <scope>NUCLEOTIDE SEQUENCE [LARGE SCALE GENOMIC DNA]</scope>
    <source>
        <strain evidence="9">0502</strain>
    </source>
</reference>
<organism evidence="8 9">
    <name type="scientific">Acholeplasma brassicae</name>
    <dbReference type="NCBI Taxonomy" id="61635"/>
    <lineage>
        <taxon>Bacteria</taxon>
        <taxon>Bacillati</taxon>
        <taxon>Mycoplasmatota</taxon>
        <taxon>Mollicutes</taxon>
        <taxon>Acholeplasmatales</taxon>
        <taxon>Acholeplasmataceae</taxon>
        <taxon>Acholeplasma</taxon>
    </lineage>
</organism>
<dbReference type="SUPFAM" id="SSF89550">
    <property type="entry name" value="PHP domain-like"/>
    <property type="match status" value="1"/>
</dbReference>
<dbReference type="InterPro" id="IPR016195">
    <property type="entry name" value="Pol/histidinol_Pase-like"/>
</dbReference>
<evidence type="ECO:0000259" key="7">
    <source>
        <dbReference type="SMART" id="SM00481"/>
    </source>
</evidence>
<feature type="domain" description="Polymerase/histidinol phosphatase N-terminal" evidence="7">
    <location>
        <begin position="3"/>
        <end position="73"/>
    </location>
</feature>
<evidence type="ECO:0000256" key="4">
    <source>
        <dbReference type="ARBA" id="ARBA00022705"/>
    </source>
</evidence>
<dbReference type="Gene3D" id="1.10.150.870">
    <property type="match status" value="1"/>
</dbReference>
<name>U4KPC9_9MOLU</name>
<evidence type="ECO:0000313" key="8">
    <source>
        <dbReference type="EMBL" id="CCV66302.1"/>
    </source>
</evidence>
<comment type="catalytic activity">
    <reaction evidence="6">
        <text>DNA(n) + a 2'-deoxyribonucleoside 5'-triphosphate = DNA(n+1) + diphosphate</text>
        <dbReference type="Rhea" id="RHEA:22508"/>
        <dbReference type="Rhea" id="RHEA-COMP:17339"/>
        <dbReference type="Rhea" id="RHEA-COMP:17340"/>
        <dbReference type="ChEBI" id="CHEBI:33019"/>
        <dbReference type="ChEBI" id="CHEBI:61560"/>
        <dbReference type="ChEBI" id="CHEBI:173112"/>
        <dbReference type="EC" id="2.7.7.7"/>
    </reaction>
</comment>
<dbReference type="Pfam" id="PF07733">
    <property type="entry name" value="DNA_pol3_alpha"/>
    <property type="match status" value="1"/>
</dbReference>
<dbReference type="InterPro" id="IPR011708">
    <property type="entry name" value="DNA_pol3_alpha_NTPase_dom"/>
</dbReference>
<dbReference type="InterPro" id="IPR004805">
    <property type="entry name" value="DnaE2/DnaE/PolC"/>
</dbReference>
<protein>
    <recommendedName>
        <fullName evidence="1">DNA-directed DNA polymerase</fullName>
        <ecNumber evidence="1">2.7.7.7</ecNumber>
    </recommendedName>
</protein>
<evidence type="ECO:0000256" key="6">
    <source>
        <dbReference type="ARBA" id="ARBA00049244"/>
    </source>
</evidence>
<accession>U4KPC9</accession>
<dbReference type="GO" id="GO:0003887">
    <property type="term" value="F:DNA-directed DNA polymerase activity"/>
    <property type="evidence" value="ECO:0007669"/>
    <property type="project" value="UniProtKB-KW"/>
</dbReference>
<evidence type="ECO:0000256" key="3">
    <source>
        <dbReference type="ARBA" id="ARBA00022695"/>
    </source>
</evidence>
<dbReference type="Proteomes" id="UP000032737">
    <property type="component" value="Chromosome"/>
</dbReference>
<dbReference type="EMBL" id="FO681348">
    <property type="protein sequence ID" value="CCV66302.1"/>
    <property type="molecule type" value="Genomic_DNA"/>
</dbReference>
<dbReference type="InterPro" id="IPR029460">
    <property type="entry name" value="DNAPol_HHH"/>
</dbReference>
<dbReference type="NCBIfam" id="TIGR00594">
    <property type="entry name" value="polc"/>
    <property type="match status" value="1"/>
</dbReference>
<dbReference type="InterPro" id="IPR004013">
    <property type="entry name" value="PHP_dom"/>
</dbReference>
<dbReference type="InterPro" id="IPR003141">
    <property type="entry name" value="Pol/His_phosphatase_N"/>
</dbReference>
<dbReference type="AlphaFoldDB" id="U4KPC9"/>
<dbReference type="STRING" id="61635.BN85312810"/>
<sequence>MKGTLFIQSEYSLLESTLRLDDLFLNAKNHGYDFLALSDTNNLYAAYKFFRYAKKYPDIKPIIGLRLEIYHLDVKSSLLFYAKNQKGYQSLLILSSMVMLNDEKRLELDAILPFTSDLIVVTPGYLSDIDQAILNNDLNQAKKRLQSYQQAFNEFYLGLSVQSFQLEMKVAPAMYQIAEDSNVLLLPIHQTAYLEKKDARARDALIKIEDPKNERFDQSNLSFMSYNDLQDAFFDYPFVFENLEKVFKQVEAIELDRNFDLPSVGLKEGVSSKDYLTDLCMIGLKKRLANDQITHYEPYLSRLKYELSVIDQMGYNDYFLVVYDFVRYAKTSQIMVGPGRGSAAGSLVSYTLGITNVDPLKYDLLFERFLNPERISMPDIDLDFPDDKRDQVINYVKEKYGSNRVVSITTFGTFAYRSSIRDICRVLGYSPQETNRIVKIATTDKETTNKNVIEVLELAKQIEGLPRHTGTHAAGIIISNEDLRYIIPLQKGATLYQSQFEQSDLEQMGLLKIDFLGIRNLQTINNVLELVKSQKQMDIDINKIPLDDKKTFDLLSKADTLGVFQLESSGMRNVLYKLKPQEFEDIVAVLALFRPGPMDNIDEYIKRRHEKTYLEIDPSIDHILKSTYGFIVYQEQIMTIANTFAGYSLAEADLLRRGVSKKDHEILNKEREKFIKKSIENHRSVEIATKIYDYIVKFADYGFNRSHSVAYAIVAYQMAYLKANHFEQFISVLLTSVISNETQIKDYISEARQRKVKILPPNINESDDTFKPTKLGIFYPLSGIKGIGTQTVRVITNEREKGIFTSYDDFKKRMTAQLSDKIIEALIFSGALDVFGLNKQTLYENRKEVMDLYALVVSDIKSKTYDEYDLAFLIEKEKETLGFNLIMTPLMMFQGVIKKNKLKLLEDIVETDKTVKTIGYIAKTKVITTKNNKTMAFISVTDGNMTHEMTVFPEIYEAYGPILSRKDYMVFECNIQNYQGFKLILSKLYEIQGENNE</sequence>
<evidence type="ECO:0000256" key="2">
    <source>
        <dbReference type="ARBA" id="ARBA00022679"/>
    </source>
</evidence>